<dbReference type="EC" id="6.1.1.18" evidence="2"/>
<dbReference type="STRING" id="426418.B2W3S1"/>
<evidence type="ECO:0000313" key="15">
    <source>
        <dbReference type="Proteomes" id="UP000001471"/>
    </source>
</evidence>
<evidence type="ECO:0000256" key="2">
    <source>
        <dbReference type="ARBA" id="ARBA00012836"/>
    </source>
</evidence>
<evidence type="ECO:0000256" key="7">
    <source>
        <dbReference type="ARBA" id="ARBA00023146"/>
    </source>
</evidence>
<feature type="domain" description="Glutamyl/glutaminyl-tRNA synthetase class Ib catalytic" evidence="11">
    <location>
        <begin position="116"/>
        <end position="454"/>
    </location>
</feature>
<feature type="region of interest" description="Disordered" evidence="10">
    <location>
        <begin position="40"/>
        <end position="95"/>
    </location>
</feature>
<dbReference type="GO" id="GO:0006425">
    <property type="term" value="P:glutaminyl-tRNA aminoacylation"/>
    <property type="evidence" value="ECO:0007669"/>
    <property type="project" value="EnsemblFungi"/>
</dbReference>
<evidence type="ECO:0000259" key="11">
    <source>
        <dbReference type="Pfam" id="PF00749"/>
    </source>
</evidence>
<dbReference type="PANTHER" id="PTHR43097:SF4">
    <property type="entry name" value="GLUTAMINE--TRNA LIGASE"/>
    <property type="match status" value="1"/>
</dbReference>
<dbReference type="InterPro" id="IPR011035">
    <property type="entry name" value="Ribosomal_bL25/Gln-tRNA_synth"/>
</dbReference>
<feature type="domain" description="tRNA synthetases class I (E and Q) anti-codon binding" evidence="13">
    <location>
        <begin position="568"/>
        <end position="656"/>
    </location>
</feature>
<dbReference type="GO" id="GO:0005524">
    <property type="term" value="F:ATP binding"/>
    <property type="evidence" value="ECO:0007669"/>
    <property type="project" value="UniProtKB-KW"/>
</dbReference>
<comment type="catalytic activity">
    <reaction evidence="8">
        <text>tRNA(Gln) + L-glutamine + ATP = L-glutaminyl-tRNA(Gln) + AMP + diphosphate</text>
        <dbReference type="Rhea" id="RHEA:20121"/>
        <dbReference type="Rhea" id="RHEA-COMP:9662"/>
        <dbReference type="Rhea" id="RHEA-COMP:9681"/>
        <dbReference type="ChEBI" id="CHEBI:30616"/>
        <dbReference type="ChEBI" id="CHEBI:33019"/>
        <dbReference type="ChEBI" id="CHEBI:58359"/>
        <dbReference type="ChEBI" id="CHEBI:78442"/>
        <dbReference type="ChEBI" id="CHEBI:78521"/>
        <dbReference type="ChEBI" id="CHEBI:456215"/>
        <dbReference type="EC" id="6.1.1.18"/>
    </reaction>
</comment>
<evidence type="ECO:0000256" key="8">
    <source>
        <dbReference type="ARBA" id="ARBA00048270"/>
    </source>
</evidence>
<evidence type="ECO:0000256" key="3">
    <source>
        <dbReference type="ARBA" id="ARBA00022598"/>
    </source>
</evidence>
<reference evidence="15" key="1">
    <citation type="journal article" date="2013" name="G3 (Bethesda)">
        <title>Comparative genomics of a plant-pathogenic fungus, Pyrenophora tritici-repentis, reveals transduplication and the impact of repeat elements on pathogenicity and population divergence.</title>
        <authorList>
            <person name="Manning V.A."/>
            <person name="Pandelova I."/>
            <person name="Dhillon B."/>
            <person name="Wilhelm L.J."/>
            <person name="Goodwin S.B."/>
            <person name="Berlin A.M."/>
            <person name="Figueroa M."/>
            <person name="Freitag M."/>
            <person name="Hane J.K."/>
            <person name="Henrissat B."/>
            <person name="Holman W.H."/>
            <person name="Kodira C.D."/>
            <person name="Martin J."/>
            <person name="Oliver R.P."/>
            <person name="Robbertse B."/>
            <person name="Schackwitz W."/>
            <person name="Schwartz D.C."/>
            <person name="Spatafora J.W."/>
            <person name="Turgeon B.G."/>
            <person name="Yandava C."/>
            <person name="Young S."/>
            <person name="Zhou S."/>
            <person name="Zeng Q."/>
            <person name="Grigoriev I.V."/>
            <person name="Ma L.-J."/>
            <person name="Ciuffetti L.M."/>
        </authorList>
    </citation>
    <scope>NUCLEOTIDE SEQUENCE [LARGE SCALE GENOMIC DNA]</scope>
    <source>
        <strain evidence="15">Pt-1C-BFP</strain>
    </source>
</reference>
<dbReference type="KEGG" id="ptrr:6343368"/>
<dbReference type="Pfam" id="PF03950">
    <property type="entry name" value="tRNA-synt_1c_C"/>
    <property type="match status" value="1"/>
</dbReference>
<dbReference type="InterPro" id="IPR000924">
    <property type="entry name" value="Glu/Gln-tRNA-synth"/>
</dbReference>
<feature type="compositionally biased region" description="Basic and acidic residues" evidence="10">
    <location>
        <begin position="75"/>
        <end position="87"/>
    </location>
</feature>
<evidence type="ECO:0000313" key="14">
    <source>
        <dbReference type="EMBL" id="EDU48028.1"/>
    </source>
</evidence>
<dbReference type="Gene3D" id="2.40.240.10">
    <property type="entry name" value="Ribosomal Protein L25, Chain P"/>
    <property type="match status" value="2"/>
</dbReference>
<dbReference type="InParanoid" id="B2W3S1"/>
<proteinExistence type="inferred from homology"/>
<dbReference type="NCBIfam" id="TIGR00440">
    <property type="entry name" value="glnS"/>
    <property type="match status" value="1"/>
</dbReference>
<dbReference type="OrthoDB" id="10250478at2759"/>
<dbReference type="AlphaFoldDB" id="B2W3S1"/>
<dbReference type="GO" id="GO:0005739">
    <property type="term" value="C:mitochondrion"/>
    <property type="evidence" value="ECO:0007669"/>
    <property type="project" value="EnsemblFungi"/>
</dbReference>
<dbReference type="Pfam" id="PF00749">
    <property type="entry name" value="tRNA-synt_1c"/>
    <property type="match status" value="1"/>
</dbReference>
<dbReference type="GO" id="GO:0005829">
    <property type="term" value="C:cytosol"/>
    <property type="evidence" value="ECO:0007669"/>
    <property type="project" value="EnsemblFungi"/>
</dbReference>
<evidence type="ECO:0000256" key="5">
    <source>
        <dbReference type="ARBA" id="ARBA00022840"/>
    </source>
</evidence>
<dbReference type="InterPro" id="IPR014729">
    <property type="entry name" value="Rossmann-like_a/b/a_fold"/>
</dbReference>
<name>B2W3S1_PYRTR</name>
<dbReference type="InterPro" id="IPR004514">
    <property type="entry name" value="Gln-tRNA-synth"/>
</dbReference>
<dbReference type="SUPFAM" id="SSF52374">
    <property type="entry name" value="Nucleotidylyl transferase"/>
    <property type="match status" value="1"/>
</dbReference>
<dbReference type="InterPro" id="IPR020058">
    <property type="entry name" value="Glu/Gln-tRNA-synth_Ib_cat-dom"/>
</dbReference>
<dbReference type="InterPro" id="IPR020056">
    <property type="entry name" value="Rbsml_bL25/Gln-tRNA_synth_N"/>
</dbReference>
<keyword evidence="7 9" id="KW-0030">Aminoacyl-tRNA synthetase</keyword>
<dbReference type="SUPFAM" id="SSF50715">
    <property type="entry name" value="Ribosomal protein L25-like"/>
    <property type="match status" value="1"/>
</dbReference>
<organism evidence="14 15">
    <name type="scientific">Pyrenophora tritici-repentis (strain Pt-1C-BFP)</name>
    <name type="common">Wheat tan spot fungus</name>
    <name type="synonym">Drechslera tritici-repentis</name>
    <dbReference type="NCBI Taxonomy" id="426418"/>
    <lineage>
        <taxon>Eukaryota</taxon>
        <taxon>Fungi</taxon>
        <taxon>Dikarya</taxon>
        <taxon>Ascomycota</taxon>
        <taxon>Pezizomycotina</taxon>
        <taxon>Dothideomycetes</taxon>
        <taxon>Pleosporomycetidae</taxon>
        <taxon>Pleosporales</taxon>
        <taxon>Pleosporineae</taxon>
        <taxon>Pleosporaceae</taxon>
        <taxon>Pyrenophora</taxon>
    </lineage>
</organism>
<protein>
    <recommendedName>
        <fullName evidence="2">glutamine--tRNA ligase</fullName>
        <ecNumber evidence="2">6.1.1.18</ecNumber>
    </recommendedName>
</protein>
<dbReference type="FunFam" id="2.40.240.10:FF:000007">
    <property type="entry name" value="Glutamine--tRNA ligase"/>
    <property type="match status" value="1"/>
</dbReference>
<dbReference type="Proteomes" id="UP000001471">
    <property type="component" value="Unassembled WGS sequence"/>
</dbReference>
<comment type="similarity">
    <text evidence="1 9">Belongs to the class-I aminoacyl-tRNA synthetase family.</text>
</comment>
<dbReference type="InterPro" id="IPR050132">
    <property type="entry name" value="Gln/Glu-tRNA_Ligase"/>
</dbReference>
<accession>B2W3S1</accession>
<gene>
    <name evidence="14" type="ORF">PTRG_05121</name>
</gene>
<dbReference type="FunFam" id="3.40.50.620:FF:000183">
    <property type="entry name" value="Glutaminyl-tRNA synthetase"/>
    <property type="match status" value="1"/>
</dbReference>
<dbReference type="PANTHER" id="PTHR43097">
    <property type="entry name" value="GLUTAMINE-TRNA LIGASE"/>
    <property type="match status" value="1"/>
</dbReference>
<dbReference type="EMBL" id="DS231618">
    <property type="protein sequence ID" value="EDU48028.1"/>
    <property type="molecule type" value="Genomic_DNA"/>
</dbReference>
<keyword evidence="6 9" id="KW-0648">Protein biosynthesis</keyword>
<feature type="domain" description="Glutamyl/glutaminyl-tRNA synthetase class Ib anti-codon binding" evidence="12">
    <location>
        <begin position="458"/>
        <end position="555"/>
    </location>
</feature>
<sequence>MSSVVGHDAANVKVLDVASVAVDRERLSCTRVRRCTTLTAMAEPTAPAPPAAEEEKGPSKRALEKAAKKAAAKAKKAEHALRPKEQSKPTAKSEPTSIFSEGWLKRIYEEKPVKDVRTRFPPEPNGFLHIGHAKAIAVDFGFAKHHNGKCYLRYDDTNPEKEDEIYFTAILDVVKWLGFEPWKITYSSDNFDKLYELAEQLINKDGAYVCHCSREEINNQRGGPDNRGKRYACAHRTRPIEESITEFRAMRDGKYQAGEAFLRMKQKLTDPDEGNPQMWDLPAYRVVKENHHHRTGDKWRIYPTYDFTHCICDALEGITHSLCTVEFRQSRISYDWLLEQLDMKVPKSEEKGPMQREFGRLSVGGTILSKRRILQLVEGTTVEKKNADGTVETRKIAPAVRGWDDPRLFTMVALRRRGIPAKAMLNFVDELGVTDALSEIEPPRFEASIRKHLERTVPRQMLVLDPIKVIIEDFAAEDDQEVTVPYDPKGTIPGERKVKVGNAVYIDRSDFREEDSEDYFRLAPNKAVGLYNVPFAVHATSFTKGDDGKVIEIRAVKVPATEKPKAYIQWVDVATAIPVTARLYNSLFKTESPNTLDWKTGGWADDLNPNSEIIHDNAVIEKGIKGLISETSLELSGSSDALVRFQALRTAYFCVDIESTEDKIVLNQIVSLREDKGK</sequence>
<keyword evidence="5 9" id="KW-0067">ATP-binding</keyword>
<evidence type="ECO:0000256" key="10">
    <source>
        <dbReference type="SAM" id="MobiDB-lite"/>
    </source>
</evidence>
<dbReference type="InterPro" id="IPR001412">
    <property type="entry name" value="aa-tRNA-synth_I_CS"/>
</dbReference>
<keyword evidence="4 9" id="KW-0547">Nucleotide-binding</keyword>
<dbReference type="GO" id="GO:1990825">
    <property type="term" value="F:sequence-specific mRNA binding"/>
    <property type="evidence" value="ECO:0007669"/>
    <property type="project" value="EnsemblFungi"/>
</dbReference>
<dbReference type="eggNOG" id="KOG1148">
    <property type="taxonomic scope" value="Eukaryota"/>
</dbReference>
<dbReference type="InterPro" id="IPR049437">
    <property type="entry name" value="tRNA-synt_1c_C2"/>
</dbReference>
<evidence type="ECO:0000256" key="9">
    <source>
        <dbReference type="RuleBase" id="RU363037"/>
    </source>
</evidence>
<evidence type="ECO:0000259" key="13">
    <source>
        <dbReference type="Pfam" id="PF20974"/>
    </source>
</evidence>
<dbReference type="PROSITE" id="PS00178">
    <property type="entry name" value="AA_TRNA_LIGASE_I"/>
    <property type="match status" value="1"/>
</dbReference>
<dbReference type="OMA" id="TWCIYPM"/>
<evidence type="ECO:0000256" key="1">
    <source>
        <dbReference type="ARBA" id="ARBA00005594"/>
    </source>
</evidence>
<evidence type="ECO:0000256" key="6">
    <source>
        <dbReference type="ARBA" id="ARBA00022917"/>
    </source>
</evidence>
<evidence type="ECO:0000256" key="4">
    <source>
        <dbReference type="ARBA" id="ARBA00022741"/>
    </source>
</evidence>
<dbReference type="GO" id="GO:0004819">
    <property type="term" value="F:glutamine-tRNA ligase activity"/>
    <property type="evidence" value="ECO:0007669"/>
    <property type="project" value="UniProtKB-EC"/>
</dbReference>
<dbReference type="HOGENOM" id="CLU_001882_2_3_1"/>
<dbReference type="GeneID" id="6343368"/>
<dbReference type="FunCoup" id="B2W3S1">
    <property type="interactions" value="1277"/>
</dbReference>
<evidence type="ECO:0000259" key="12">
    <source>
        <dbReference type="Pfam" id="PF03950"/>
    </source>
</evidence>
<keyword evidence="3 9" id="KW-0436">Ligase</keyword>
<feature type="compositionally biased region" description="Basic and acidic residues" evidence="10">
    <location>
        <begin position="53"/>
        <end position="67"/>
    </location>
</feature>
<dbReference type="PRINTS" id="PR00987">
    <property type="entry name" value="TRNASYNTHGLU"/>
</dbReference>
<dbReference type="Pfam" id="PF20974">
    <property type="entry name" value="tRNA-synt_1c_C2"/>
    <property type="match status" value="1"/>
</dbReference>
<dbReference type="Gene3D" id="3.40.50.620">
    <property type="entry name" value="HUPs"/>
    <property type="match status" value="1"/>
</dbReference>
<dbReference type="InterPro" id="IPR020059">
    <property type="entry name" value="Glu/Gln-tRNA-synth_Ib_codon-bd"/>
</dbReference>